<sequence>MYDFMSLTTPYTPIIERGIALHKVMSRSSGMVGLPAYRQQRVLPLPRRQFNLADSELLRYKFLNKWDAEMNKLEQSTGFLHKGPAYVSWKHGDDKMICFERAGLLFVFNFHATKSFPDYKVGVEVPGTYKMALNSDDEDFGGWNRLKRDSEHMTFPEGYAGRRNHLLVYAPARTCLVLRLL</sequence>
<dbReference type="PANTHER" id="PTHR43651:SF3">
    <property type="entry name" value="1,4-ALPHA-GLUCAN-BRANCHING ENZYME"/>
    <property type="match status" value="1"/>
</dbReference>
<dbReference type="Gene3D" id="3.20.20.80">
    <property type="entry name" value="Glycosidases"/>
    <property type="match status" value="1"/>
</dbReference>
<dbReference type="FunFam" id="2.60.40.1180:FF:000003">
    <property type="entry name" value="1,4-alpha-glucan-branching enzyme, chloroplastic/amyloplastic"/>
    <property type="match status" value="1"/>
</dbReference>
<dbReference type="InterPro" id="IPR013780">
    <property type="entry name" value="Glyco_hydro_b"/>
</dbReference>
<dbReference type="PANTHER" id="PTHR43651">
    <property type="entry name" value="1,4-ALPHA-GLUCAN-BRANCHING ENZYME"/>
    <property type="match status" value="1"/>
</dbReference>
<dbReference type="GO" id="GO:0003844">
    <property type="term" value="F:1,4-alpha-glucan branching enzyme activity"/>
    <property type="evidence" value="ECO:0007669"/>
    <property type="project" value="TreeGrafter"/>
</dbReference>
<evidence type="ECO:0000313" key="3">
    <source>
        <dbReference type="Proteomes" id="UP000271889"/>
    </source>
</evidence>
<dbReference type="GO" id="GO:0043169">
    <property type="term" value="F:cation binding"/>
    <property type="evidence" value="ECO:0007669"/>
    <property type="project" value="InterPro"/>
</dbReference>
<dbReference type="EMBL" id="UYRV01122413">
    <property type="protein sequence ID" value="VDN33256.1"/>
    <property type="molecule type" value="Genomic_DNA"/>
</dbReference>
<dbReference type="OrthoDB" id="196493at2759"/>
<proteinExistence type="predicted"/>
<protein>
    <recommendedName>
        <fullName evidence="1">Alpha-amylase/branching enzyme C-terminal all beta domain-containing protein</fullName>
    </recommendedName>
</protein>
<dbReference type="GO" id="GO:0005978">
    <property type="term" value="P:glycogen biosynthetic process"/>
    <property type="evidence" value="ECO:0007669"/>
    <property type="project" value="TreeGrafter"/>
</dbReference>
<evidence type="ECO:0000259" key="1">
    <source>
        <dbReference type="Pfam" id="PF02806"/>
    </source>
</evidence>
<evidence type="ECO:0000313" key="2">
    <source>
        <dbReference type="EMBL" id="VDN33256.1"/>
    </source>
</evidence>
<dbReference type="Pfam" id="PF02806">
    <property type="entry name" value="Alpha-amylase_C"/>
    <property type="match status" value="1"/>
</dbReference>
<name>A0A3P7QQA8_CYLGO</name>
<dbReference type="InterPro" id="IPR006048">
    <property type="entry name" value="A-amylase/branching_C"/>
</dbReference>
<reference evidence="2 3" key="1">
    <citation type="submission" date="2018-11" db="EMBL/GenBank/DDBJ databases">
        <authorList>
            <consortium name="Pathogen Informatics"/>
        </authorList>
    </citation>
    <scope>NUCLEOTIDE SEQUENCE [LARGE SCALE GENOMIC DNA]</scope>
</reference>
<gene>
    <name evidence="2" type="ORF">CGOC_LOCUS12340</name>
</gene>
<keyword evidence="3" id="KW-1185">Reference proteome</keyword>
<dbReference type="GO" id="GO:0005737">
    <property type="term" value="C:cytoplasm"/>
    <property type="evidence" value="ECO:0007669"/>
    <property type="project" value="TreeGrafter"/>
</dbReference>
<feature type="domain" description="Alpha-amylase/branching enzyme C-terminal all beta" evidence="1">
    <location>
        <begin position="86"/>
        <end position="179"/>
    </location>
</feature>
<organism evidence="2 3">
    <name type="scientific">Cylicostephanus goldi</name>
    <name type="common">Nematode worm</name>
    <dbReference type="NCBI Taxonomy" id="71465"/>
    <lineage>
        <taxon>Eukaryota</taxon>
        <taxon>Metazoa</taxon>
        <taxon>Ecdysozoa</taxon>
        <taxon>Nematoda</taxon>
        <taxon>Chromadorea</taxon>
        <taxon>Rhabditida</taxon>
        <taxon>Rhabditina</taxon>
        <taxon>Rhabditomorpha</taxon>
        <taxon>Strongyloidea</taxon>
        <taxon>Strongylidae</taxon>
        <taxon>Cylicostephanus</taxon>
    </lineage>
</organism>
<dbReference type="Proteomes" id="UP000271889">
    <property type="component" value="Unassembled WGS sequence"/>
</dbReference>
<dbReference type="AlphaFoldDB" id="A0A3P7QQA8"/>
<accession>A0A3P7QQA8</accession>
<dbReference type="SUPFAM" id="SSF51011">
    <property type="entry name" value="Glycosyl hydrolase domain"/>
    <property type="match status" value="1"/>
</dbReference>
<dbReference type="Gene3D" id="2.60.40.1180">
    <property type="entry name" value="Golgi alpha-mannosidase II"/>
    <property type="match status" value="1"/>
</dbReference>